<protein>
    <submittedName>
        <fullName evidence="2">Uncharacterized protein</fullName>
    </submittedName>
</protein>
<keyword evidence="3" id="KW-1185">Reference proteome</keyword>
<evidence type="ECO:0000256" key="1">
    <source>
        <dbReference type="SAM" id="Phobius"/>
    </source>
</evidence>
<dbReference type="EMBL" id="BAABYW010000001">
    <property type="protein sequence ID" value="GAA6409688.1"/>
    <property type="molecule type" value="Genomic_DNA"/>
</dbReference>
<proteinExistence type="predicted"/>
<dbReference type="RefSeq" id="WP_390407606.1">
    <property type="nucleotide sequence ID" value="NZ_BAABYW010000001.1"/>
</dbReference>
<keyword evidence="1" id="KW-1133">Transmembrane helix</keyword>
<keyword evidence="1" id="KW-0472">Membrane</keyword>
<sequence>MCHFYFRLVFGVIWLLAAGVSFFSAAIGLCVLYTVLGIFFLLSAMRIRKNGEGK</sequence>
<evidence type="ECO:0000313" key="2">
    <source>
        <dbReference type="EMBL" id="GAA6409688.1"/>
    </source>
</evidence>
<accession>A0ABQ0BEA2</accession>
<comment type="caution">
    <text evidence="2">The sequence shown here is derived from an EMBL/GenBank/DDBJ whole genome shotgun (WGS) entry which is preliminary data.</text>
</comment>
<dbReference type="Proteomes" id="UP001600943">
    <property type="component" value="Unassembled WGS sequence"/>
</dbReference>
<name>A0ABQ0BEA2_9FIRM</name>
<gene>
    <name evidence="2" type="ORF">K040078D81_38050</name>
</gene>
<evidence type="ECO:0000313" key="3">
    <source>
        <dbReference type="Proteomes" id="UP001600943"/>
    </source>
</evidence>
<feature type="transmembrane region" description="Helical" evidence="1">
    <location>
        <begin position="12"/>
        <end position="42"/>
    </location>
</feature>
<keyword evidence="1" id="KW-0812">Transmembrane</keyword>
<reference evidence="2 3" key="1">
    <citation type="submission" date="2024-04" db="EMBL/GenBank/DDBJ databases">
        <title>Defined microbial consortia suppress multidrug-resistant proinflammatory Enterobacteriaceae via ecological control.</title>
        <authorList>
            <person name="Furuichi M."/>
            <person name="Kawaguchi T."/>
            <person name="Pust M."/>
            <person name="Yasuma K."/>
            <person name="Plichta D."/>
            <person name="Hasegawa N."/>
            <person name="Ohya T."/>
            <person name="Bhattarai S."/>
            <person name="Sasajima S."/>
            <person name="Aoto Y."/>
            <person name="Tuganbaev T."/>
            <person name="Yaginuma M."/>
            <person name="Ueda M."/>
            <person name="Okahashi N."/>
            <person name="Amafuji K."/>
            <person name="Kiridooshi Y."/>
            <person name="Sugita K."/>
            <person name="Strazar M."/>
            <person name="Skelly A."/>
            <person name="Suda W."/>
            <person name="Hattori M."/>
            <person name="Nakamoto N."/>
            <person name="Caballero S."/>
            <person name="Norman J."/>
            <person name="Olle B."/>
            <person name="Tanoue T."/>
            <person name="Arita M."/>
            <person name="Bucci V."/>
            <person name="Atarashi K."/>
            <person name="Xavier R."/>
            <person name="Honda K."/>
        </authorList>
    </citation>
    <scope>NUCLEOTIDE SEQUENCE [LARGE SCALE GENOMIC DNA]</scope>
    <source>
        <strain evidence="3">k04-0078-D8-1</strain>
    </source>
</reference>
<organism evidence="2 3">
    <name type="scientific">Blautia hominis</name>
    <dbReference type="NCBI Taxonomy" id="2025493"/>
    <lineage>
        <taxon>Bacteria</taxon>
        <taxon>Bacillati</taxon>
        <taxon>Bacillota</taxon>
        <taxon>Clostridia</taxon>
        <taxon>Lachnospirales</taxon>
        <taxon>Lachnospiraceae</taxon>
        <taxon>Blautia</taxon>
    </lineage>
</organism>